<accession>A0A7S5DQE7</accession>
<dbReference type="PANTHER" id="PTHR20842:SF0">
    <property type="entry name" value="ALPHA-ASPARTYL DIPEPTIDASE"/>
    <property type="match status" value="1"/>
</dbReference>
<geneLocation type="plasmid" evidence="6">
    <name>pColt5.8b</name>
</geneLocation>
<comment type="similarity">
    <text evidence="1">Belongs to the peptidase S51 family.</text>
</comment>
<dbReference type="GO" id="GO:0006508">
    <property type="term" value="P:proteolysis"/>
    <property type="evidence" value="ECO:0007669"/>
    <property type="project" value="UniProtKB-KW"/>
</dbReference>
<evidence type="ECO:0000256" key="2">
    <source>
        <dbReference type="ARBA" id="ARBA00022670"/>
    </source>
</evidence>
<organism evidence="6">
    <name type="scientific">Rhizobium rhizogenes</name>
    <name type="common">Agrobacterium rhizogenes</name>
    <dbReference type="NCBI Taxonomy" id="359"/>
    <lineage>
        <taxon>Bacteria</taxon>
        <taxon>Pseudomonadati</taxon>
        <taxon>Pseudomonadota</taxon>
        <taxon>Alphaproteobacteria</taxon>
        <taxon>Hyphomicrobiales</taxon>
        <taxon>Rhizobiaceae</taxon>
        <taxon>Rhizobium/Agrobacterium group</taxon>
        <taxon>Rhizobium</taxon>
    </lineage>
</organism>
<dbReference type="InterPro" id="IPR005320">
    <property type="entry name" value="Peptidase_S51"/>
</dbReference>
<reference evidence="6" key="1">
    <citation type="submission" date="2018-12" db="EMBL/GenBank/DDBJ databases">
        <title>Three Rhizobium rhizogenes strains isolated from the same crown gall tumor carry diverse plasmids.</title>
        <authorList>
            <person name="Pulawska J."/>
            <person name="Kuzmanovic N."/>
        </authorList>
    </citation>
    <scope>NUCLEOTIDE SEQUENCE</scope>
    <source>
        <strain evidence="5">C5.7</strain>
        <strain evidence="6">Colt5.8</strain>
        <plasmid evidence="5">pC5.7c</plasmid>
        <plasmid evidence="6">pColt5.8b</plasmid>
    </source>
</reference>
<dbReference type="SUPFAM" id="SSF52317">
    <property type="entry name" value="Class I glutamine amidotransferase-like"/>
    <property type="match status" value="1"/>
</dbReference>
<evidence type="ECO:0000256" key="4">
    <source>
        <dbReference type="ARBA" id="ARBA00022825"/>
    </source>
</evidence>
<geneLocation type="plasmid" evidence="5">
    <name>pC5.7c</name>
</geneLocation>
<dbReference type="AlphaFoldDB" id="A0A7S5DQE7"/>
<dbReference type="EMBL" id="MK318972">
    <property type="protein sequence ID" value="QCL09954.1"/>
    <property type="molecule type" value="Genomic_DNA"/>
</dbReference>
<proteinExistence type="inferred from homology"/>
<protein>
    <submittedName>
        <fullName evidence="6">Peptidase S51 family protein</fullName>
    </submittedName>
</protein>
<keyword evidence="2" id="KW-0645">Protease</keyword>
<dbReference type="Gene3D" id="3.40.50.880">
    <property type="match status" value="1"/>
</dbReference>
<evidence type="ECO:0000313" key="5">
    <source>
        <dbReference type="EMBL" id="QCL09471.1"/>
    </source>
</evidence>
<evidence type="ECO:0000313" key="6">
    <source>
        <dbReference type="EMBL" id="QCL09954.1"/>
    </source>
</evidence>
<evidence type="ECO:0000256" key="3">
    <source>
        <dbReference type="ARBA" id="ARBA00022801"/>
    </source>
</evidence>
<dbReference type="PANTHER" id="PTHR20842">
    <property type="entry name" value="PROTEASE S51 ALPHA-ASPARTYL DIPEPTIDASE"/>
    <property type="match status" value="1"/>
</dbReference>
<evidence type="ECO:0000256" key="1">
    <source>
        <dbReference type="ARBA" id="ARBA00006534"/>
    </source>
</evidence>
<keyword evidence="4" id="KW-0720">Serine protease</keyword>
<dbReference type="EMBL" id="MK318969">
    <property type="protein sequence ID" value="QCL09471.1"/>
    <property type="molecule type" value="Genomic_DNA"/>
</dbReference>
<name>A0A7S5DQE7_RHIRH</name>
<dbReference type="CDD" id="cd03129">
    <property type="entry name" value="GAT1_Peptidase_E_like"/>
    <property type="match status" value="1"/>
</dbReference>
<keyword evidence="6" id="KW-0614">Plasmid</keyword>
<dbReference type="InterPro" id="IPR029062">
    <property type="entry name" value="Class_I_gatase-like"/>
</dbReference>
<dbReference type="RefSeq" id="WP_174049029.1">
    <property type="nucleotide sequence ID" value="NZ_MK318969.1"/>
</dbReference>
<dbReference type="GO" id="GO:0008236">
    <property type="term" value="F:serine-type peptidase activity"/>
    <property type="evidence" value="ECO:0007669"/>
    <property type="project" value="UniProtKB-KW"/>
</dbReference>
<dbReference type="Pfam" id="PF03575">
    <property type="entry name" value="Peptidase_S51"/>
    <property type="match status" value="1"/>
</dbReference>
<gene>
    <name evidence="5" type="ORF">pC5.7c_604</name>
    <name evidence="6" type="ORF">pC5.8b_464</name>
</gene>
<keyword evidence="3" id="KW-0378">Hydrolase</keyword>
<sequence>MVNLAFYSDQIIPESKEIDLQLLAMMESQGLGTRIGYIPSGPEPERHFFNERKRHYGAYGLDVSVFYDLDETHGAEEKEALFACDAIHLTGGHTGGYLHRLRRSGMLPLLRNWALQGGVLIGTSAGAILMTPTIATDALFTGSVPEALTEETALDLVPFEFFPHLSEKTTYLPELVRYSKLTSRPILACDDSDGIIVSGEWVSCIGKPILIADGVVKQADDITLGSLSLPEKS</sequence>